<dbReference type="EMBL" id="NOWI01000005">
    <property type="protein sequence ID" value="RFT44580.1"/>
    <property type="molecule type" value="Genomic_DNA"/>
</dbReference>
<dbReference type="Pfam" id="PF21607">
    <property type="entry name" value="FabD_helical_ins"/>
    <property type="match status" value="1"/>
</dbReference>
<dbReference type="InterPro" id="IPR013785">
    <property type="entry name" value="Aldolase_TIM"/>
</dbReference>
<evidence type="ECO:0000313" key="3">
    <source>
        <dbReference type="EMBL" id="RFT44580.1"/>
    </source>
</evidence>
<comment type="caution">
    <text evidence="3">The sequence shown here is derived from an EMBL/GenBank/DDBJ whole genome shotgun (WGS) entry which is preliminary data.</text>
</comment>
<proteinExistence type="predicted"/>
<evidence type="ECO:0000256" key="1">
    <source>
        <dbReference type="SAM" id="MobiDB-lite"/>
    </source>
</evidence>
<dbReference type="RefSeq" id="WP_117189351.1">
    <property type="nucleotide sequence ID" value="NZ_JAQDJS010000001.1"/>
</dbReference>
<evidence type="ECO:0000259" key="2">
    <source>
        <dbReference type="Pfam" id="PF21607"/>
    </source>
</evidence>
<dbReference type="PANTHER" id="PTHR32332">
    <property type="entry name" value="2-NITROPROPANE DIOXYGENASE"/>
    <property type="match status" value="1"/>
</dbReference>
<evidence type="ECO:0000313" key="4">
    <source>
        <dbReference type="Proteomes" id="UP000259211"/>
    </source>
</evidence>
<reference evidence="3 4" key="1">
    <citation type="submission" date="2017-07" db="EMBL/GenBank/DDBJ databases">
        <authorList>
            <person name="Sun Z.S."/>
            <person name="Albrecht U."/>
            <person name="Echele G."/>
            <person name="Lee C.C."/>
        </authorList>
    </citation>
    <scope>NUCLEOTIDE SEQUENCE [LARGE SCALE GENOMIC DNA]</scope>
    <source>
        <strain evidence="3 4">P16-029</strain>
    </source>
</reference>
<organism evidence="3 4">
    <name type="scientific">Cutibacterium avidum</name>
    <dbReference type="NCBI Taxonomy" id="33010"/>
    <lineage>
        <taxon>Bacteria</taxon>
        <taxon>Bacillati</taxon>
        <taxon>Actinomycetota</taxon>
        <taxon>Actinomycetes</taxon>
        <taxon>Propionibacteriales</taxon>
        <taxon>Propionibacteriaceae</taxon>
        <taxon>Cutibacterium</taxon>
    </lineage>
</organism>
<dbReference type="Gene3D" id="3.20.20.70">
    <property type="entry name" value="Aldolase class I"/>
    <property type="match status" value="1"/>
</dbReference>
<dbReference type="InterPro" id="IPR014179">
    <property type="entry name" value="PfaD-like_TIM-barrel"/>
</dbReference>
<dbReference type="Pfam" id="PF03060">
    <property type="entry name" value="NMO"/>
    <property type="match status" value="1"/>
</dbReference>
<accession>A0A3E2DGS8</accession>
<dbReference type="PANTHER" id="PTHR32332:SF20">
    <property type="entry name" value="2-NITROPROPANE DIOXYGENASE-LIKE PROTEIN"/>
    <property type="match status" value="1"/>
</dbReference>
<protein>
    <recommendedName>
        <fullName evidence="2">[Acyl-carrier-protein] S-malonyltransferase-like inserted helical domain-containing protein</fullName>
    </recommendedName>
</protein>
<dbReference type="Proteomes" id="UP000259211">
    <property type="component" value="Unassembled WGS sequence"/>
</dbReference>
<feature type="domain" description="[Acyl-carrier-protein] S-malonyltransferase-like inserted helical" evidence="2">
    <location>
        <begin position="335"/>
        <end position="409"/>
    </location>
</feature>
<dbReference type="NCBIfam" id="TIGR02814">
    <property type="entry name" value="pfaD_fam"/>
    <property type="match status" value="1"/>
</dbReference>
<gene>
    <name evidence="3" type="ORF">CHT91_07105</name>
</gene>
<dbReference type="SUPFAM" id="SSF51412">
    <property type="entry name" value="Inosine monophosphate dehydrogenase (IMPDH)"/>
    <property type="match status" value="1"/>
</dbReference>
<feature type="region of interest" description="Disordered" evidence="1">
    <location>
        <begin position="1"/>
        <end position="24"/>
    </location>
</feature>
<name>A0A3E2DGS8_9ACTN</name>
<dbReference type="AlphaFoldDB" id="A0A3E2DGS8"/>
<dbReference type="InterPro" id="IPR049489">
    <property type="entry name" value="FabD-like_helical_ins"/>
</dbReference>
<sequence length="459" mass="49878">MSVYTGHITSPSHPEDSDPASLGSERFRTDFGVRMPYMVGAMYKAISSVSMVTECARAGILVSYGTGGLTLAEARDGIRQIRAAAGSEAPFAVSYMAPLNHPEREVSFVDMLLAENVKLVEAGAFIEVTDQLIRYRAMGLHRSSTGEIIPEHKVIAKLSHPEVARQFVLPPKQRRLDRLVAEEIITPEQADLVVHVPLADAITVEGDSGGHTDGAVLVAAFPAIARLVRSLEMEVSFPHPILMGAAGGLGCPESIAAAFAMGADYVVTGSINQCTHEAGTSDLTKELLASLSFQDTRKCIAGDMFEVGGIVQVVRRGLLFPARAQMLHDVYLNTPSLEAIDPAVRSKLEHQIFKQPISHVKESVRRHVSSERWVVCERDPKVMLASVMKWYFARATRAAIDGDEDWRADLQIQCGPAMGAFNAWAQGTDLEDWRARGVVTIAERLMTVAAQYGPLAQST</sequence>